<dbReference type="AlphaFoldDB" id="A0A4R5AYA4"/>
<name>A0A4R5AYA4_9ACTN</name>
<proteinExistence type="predicted"/>
<dbReference type="EMBL" id="SMKU01000214">
    <property type="protein sequence ID" value="TDD76214.1"/>
    <property type="molecule type" value="Genomic_DNA"/>
</dbReference>
<dbReference type="RefSeq" id="WP_131899514.1">
    <property type="nucleotide sequence ID" value="NZ_SMKU01000214.1"/>
</dbReference>
<protein>
    <submittedName>
        <fullName evidence="2">Uncharacterized protein</fullName>
    </submittedName>
</protein>
<sequence>MQVDKPRGLDEFCDLGAQMYGPVDAVYVELRTRAPLVDADMGERGRARLRHVPGGQGCDRGPAAADLVPRDVAPGDVL</sequence>
<feature type="region of interest" description="Disordered" evidence="1">
    <location>
        <begin position="49"/>
        <end position="78"/>
    </location>
</feature>
<accession>A0A4R5AYA4</accession>
<evidence type="ECO:0000313" key="3">
    <source>
        <dbReference type="Proteomes" id="UP000294513"/>
    </source>
</evidence>
<dbReference type="Proteomes" id="UP000294513">
    <property type="component" value="Unassembled WGS sequence"/>
</dbReference>
<reference evidence="2 3" key="1">
    <citation type="submission" date="2019-03" db="EMBL/GenBank/DDBJ databases">
        <title>Draft genome sequences of novel Actinobacteria.</title>
        <authorList>
            <person name="Sahin N."/>
            <person name="Ay H."/>
            <person name="Saygin H."/>
        </authorList>
    </citation>
    <scope>NUCLEOTIDE SEQUENCE [LARGE SCALE GENOMIC DNA]</scope>
    <source>
        <strain evidence="2 3">H3C3</strain>
    </source>
</reference>
<keyword evidence="3" id="KW-1185">Reference proteome</keyword>
<evidence type="ECO:0000256" key="1">
    <source>
        <dbReference type="SAM" id="MobiDB-lite"/>
    </source>
</evidence>
<comment type="caution">
    <text evidence="2">The sequence shown here is derived from an EMBL/GenBank/DDBJ whole genome shotgun (WGS) entry which is preliminary data.</text>
</comment>
<gene>
    <name evidence="2" type="ORF">E1298_30925</name>
</gene>
<evidence type="ECO:0000313" key="2">
    <source>
        <dbReference type="EMBL" id="TDD76214.1"/>
    </source>
</evidence>
<organism evidence="2 3">
    <name type="scientific">Actinomadura rubrisoli</name>
    <dbReference type="NCBI Taxonomy" id="2530368"/>
    <lineage>
        <taxon>Bacteria</taxon>
        <taxon>Bacillati</taxon>
        <taxon>Actinomycetota</taxon>
        <taxon>Actinomycetes</taxon>
        <taxon>Streptosporangiales</taxon>
        <taxon>Thermomonosporaceae</taxon>
        <taxon>Actinomadura</taxon>
    </lineage>
</organism>